<dbReference type="OrthoDB" id="4819940at2"/>
<reference evidence="3 4" key="1">
    <citation type="submission" date="2019-07" db="EMBL/GenBank/DDBJ databases">
        <title>Whole genome shotgun sequence of Knoellia locipacati NBRC 109775.</title>
        <authorList>
            <person name="Hosoyama A."/>
            <person name="Uohara A."/>
            <person name="Ohji S."/>
            <person name="Ichikawa N."/>
        </authorList>
    </citation>
    <scope>NUCLEOTIDE SEQUENCE [LARGE SCALE GENOMIC DNA]</scope>
    <source>
        <strain evidence="3 4">NBRC 109775</strain>
    </source>
</reference>
<sequence length="301" mass="33026">MAATAEILRHLTKQEFLFWAASQIGTTESPPGSNQVKYWLNTKPSWNGASWCAAFLQSGAKVGGKDMTDDFGWGPYYVPQIEADARAAGQWHTTPKVGDWVVMGKTKSSHIGIVEKVTRQGALGSKDLVITTIEGNTSPSNVGSQNNGDGVYRKKRTGKFVRGFFRPNYAPSPPVTHPTTTTTTTTPTTAHPLRWSREDVHAMQFLLEAALDSHWGADTELRAQAFRAVAAASLPQNRTQIKIVQAIVDVSGDGSYGPETRAAVRVIVKKFQKILKVEQDSNWGPGTDRAFVAFHKEWRGK</sequence>
<accession>A0A512SZD4</accession>
<dbReference type="EMBL" id="BKBA01000004">
    <property type="protein sequence ID" value="GEQ13327.1"/>
    <property type="molecule type" value="Genomic_DNA"/>
</dbReference>
<feature type="compositionally biased region" description="Low complexity" evidence="1">
    <location>
        <begin position="177"/>
        <end position="189"/>
    </location>
</feature>
<dbReference type="Pfam" id="PF05257">
    <property type="entry name" value="CHAP"/>
    <property type="match status" value="1"/>
</dbReference>
<dbReference type="InterPro" id="IPR007921">
    <property type="entry name" value="CHAP_dom"/>
</dbReference>
<organism evidence="3 4">
    <name type="scientific">Knoellia locipacati</name>
    <dbReference type="NCBI Taxonomy" id="882824"/>
    <lineage>
        <taxon>Bacteria</taxon>
        <taxon>Bacillati</taxon>
        <taxon>Actinomycetota</taxon>
        <taxon>Actinomycetes</taxon>
        <taxon>Micrococcales</taxon>
        <taxon>Intrasporangiaceae</taxon>
        <taxon>Knoellia</taxon>
    </lineage>
</organism>
<evidence type="ECO:0000259" key="2">
    <source>
        <dbReference type="Pfam" id="PF05257"/>
    </source>
</evidence>
<proteinExistence type="predicted"/>
<dbReference type="Proteomes" id="UP000321793">
    <property type="component" value="Unassembled WGS sequence"/>
</dbReference>
<evidence type="ECO:0000256" key="1">
    <source>
        <dbReference type="SAM" id="MobiDB-lite"/>
    </source>
</evidence>
<feature type="region of interest" description="Disordered" evidence="1">
    <location>
        <begin position="167"/>
        <end position="190"/>
    </location>
</feature>
<comment type="caution">
    <text evidence="3">The sequence shown here is derived from an EMBL/GenBank/DDBJ whole genome shotgun (WGS) entry which is preliminary data.</text>
</comment>
<name>A0A512SZD4_9MICO</name>
<gene>
    <name evidence="3" type="ORF">KLO01_13740</name>
</gene>
<evidence type="ECO:0000313" key="4">
    <source>
        <dbReference type="Proteomes" id="UP000321793"/>
    </source>
</evidence>
<feature type="domain" description="Peptidase C51" evidence="2">
    <location>
        <begin position="46"/>
        <end position="136"/>
    </location>
</feature>
<dbReference type="AlphaFoldDB" id="A0A512SZD4"/>
<evidence type="ECO:0000313" key="3">
    <source>
        <dbReference type="EMBL" id="GEQ13327.1"/>
    </source>
</evidence>
<dbReference type="RefSeq" id="WP_147063489.1">
    <property type="nucleotide sequence ID" value="NZ_BAABDN010000001.1"/>
</dbReference>
<keyword evidence="4" id="KW-1185">Reference proteome</keyword>
<protein>
    <recommendedName>
        <fullName evidence="2">Peptidase C51 domain-containing protein</fullName>
    </recommendedName>
</protein>